<evidence type="ECO:0000256" key="1">
    <source>
        <dbReference type="SAM" id="MobiDB-lite"/>
    </source>
</evidence>
<sequence>MTTGTPTPSRSTTEPGLASRRLADEDSTFWFLRRALGWDVVLQTVWVFDGAIPDSALRRMHAGLECGRLHRTLVASRIPGARPRWVGAGVAAPLVVDTETVSTTGVETWAATEMATVDLDPEQGRCWRLRAAPMGDGCTVVSLCALHQVTDGRLMVQSAATAMTADPSPADGRVRSAPVTPVVVGDVVDAAGRVLAVGRGVVRAVVAGWRPGGDPVRDDIERPVRPEAARRSPRATGALATVSVPTHRWDSVAAAHGGTPNALFVAVVTGLLRSGGHAPVGVPIKVGLPVDRRRGDTDLRANATAGVSITLTDDPVSGGDLGSIRALCKAAYQRLEAGQRAATVHLQPLVWLLPASWLIGAATAGSGMPDAMVSNLGDVPAGAQRLGGCRARRITFRGMAQNVDPDLPYRFGDGAQAWLLRTDDQVTFTVWGFDETLFVDESDLGRQLGAELSAWDLPYELW</sequence>
<dbReference type="RefSeq" id="WP_076477410.1">
    <property type="nucleotide sequence ID" value="NZ_FTNT01000002.1"/>
</dbReference>
<evidence type="ECO:0000313" key="3">
    <source>
        <dbReference type="Proteomes" id="UP000186218"/>
    </source>
</evidence>
<accession>A0A1N7DTT8</accession>
<dbReference type="EMBL" id="FTNT01000002">
    <property type="protein sequence ID" value="SIR79208.1"/>
    <property type="molecule type" value="Genomic_DNA"/>
</dbReference>
<evidence type="ECO:0008006" key="4">
    <source>
        <dbReference type="Google" id="ProtNLM"/>
    </source>
</evidence>
<dbReference type="OrthoDB" id="4368617at2"/>
<proteinExistence type="predicted"/>
<feature type="compositionally biased region" description="Basic and acidic residues" evidence="1">
    <location>
        <begin position="217"/>
        <end position="230"/>
    </location>
</feature>
<keyword evidence="3" id="KW-1185">Reference proteome</keyword>
<organism evidence="2 3">
    <name type="scientific">Williamsia sterculiae</name>
    <dbReference type="NCBI Taxonomy" id="1344003"/>
    <lineage>
        <taxon>Bacteria</taxon>
        <taxon>Bacillati</taxon>
        <taxon>Actinomycetota</taxon>
        <taxon>Actinomycetes</taxon>
        <taxon>Mycobacteriales</taxon>
        <taxon>Nocardiaceae</taxon>
        <taxon>Williamsia</taxon>
    </lineage>
</organism>
<dbReference type="AlphaFoldDB" id="A0A1N7DTT8"/>
<name>A0A1N7DTT8_9NOCA</name>
<evidence type="ECO:0000313" key="2">
    <source>
        <dbReference type="EMBL" id="SIR79208.1"/>
    </source>
</evidence>
<gene>
    <name evidence="2" type="ORF">SAMN05445060_0900</name>
</gene>
<feature type="region of interest" description="Disordered" evidence="1">
    <location>
        <begin position="217"/>
        <end position="237"/>
    </location>
</feature>
<dbReference type="STRING" id="1344003.SAMN05445060_0900"/>
<dbReference type="Proteomes" id="UP000186218">
    <property type="component" value="Unassembled WGS sequence"/>
</dbReference>
<protein>
    <recommendedName>
        <fullName evidence="4">Condensation domain-containing protein</fullName>
    </recommendedName>
</protein>
<reference evidence="2 3" key="1">
    <citation type="submission" date="2017-01" db="EMBL/GenBank/DDBJ databases">
        <authorList>
            <person name="Mah S.A."/>
            <person name="Swanson W.J."/>
            <person name="Moy G.W."/>
            <person name="Vacquier V.D."/>
        </authorList>
    </citation>
    <scope>NUCLEOTIDE SEQUENCE [LARGE SCALE GENOMIC DNA]</scope>
    <source>
        <strain evidence="2 3">CPCC 203464</strain>
    </source>
</reference>